<sequence>MVIVNTNSMIQRMPITDSQQLLIRVHRKRLGLKALQLQMVRHILLIAYNLEKSLFSIRIRQ</sequence>
<reference evidence="1" key="1">
    <citation type="journal article" date="2021" name="Proc. Natl. Acad. Sci. U.S.A.">
        <title>A Catalog of Tens of Thousands of Viruses from Human Metagenomes Reveals Hidden Associations with Chronic Diseases.</title>
        <authorList>
            <person name="Tisza M.J."/>
            <person name="Buck C.B."/>
        </authorList>
    </citation>
    <scope>NUCLEOTIDE SEQUENCE</scope>
    <source>
        <strain evidence="1">Ct0jJ30</strain>
    </source>
</reference>
<organism evidence="1">
    <name type="scientific">Myoviridae sp. ct0jJ30</name>
    <dbReference type="NCBI Taxonomy" id="2825014"/>
    <lineage>
        <taxon>Viruses</taxon>
        <taxon>Duplodnaviria</taxon>
        <taxon>Heunggongvirae</taxon>
        <taxon>Uroviricota</taxon>
        <taxon>Caudoviricetes</taxon>
    </lineage>
</organism>
<proteinExistence type="predicted"/>
<evidence type="ECO:0000313" key="1">
    <source>
        <dbReference type="EMBL" id="DAE06524.1"/>
    </source>
</evidence>
<name>A0A8S5PK24_9CAUD</name>
<protein>
    <submittedName>
        <fullName evidence="1">Uncharacterized protein</fullName>
    </submittedName>
</protein>
<dbReference type="EMBL" id="BK015439">
    <property type="protein sequence ID" value="DAE06524.1"/>
    <property type="molecule type" value="Genomic_DNA"/>
</dbReference>
<accession>A0A8S5PK24</accession>